<feature type="signal peptide" evidence="1">
    <location>
        <begin position="1"/>
        <end position="18"/>
    </location>
</feature>
<keyword evidence="1" id="KW-0732">Signal</keyword>
<feature type="chain" id="PRO_5043205715" evidence="1">
    <location>
        <begin position="19"/>
        <end position="262"/>
    </location>
</feature>
<evidence type="ECO:0000313" key="3">
    <source>
        <dbReference type="EMBL" id="SMO62661.1"/>
    </source>
</evidence>
<dbReference type="Proteomes" id="UP000317289">
    <property type="component" value="Unassembled WGS sequence"/>
</dbReference>
<dbReference type="AlphaFoldDB" id="A0A521CVA9"/>
<dbReference type="EMBL" id="WKKG01000001">
    <property type="protein sequence ID" value="MRX66960.1"/>
    <property type="molecule type" value="Genomic_DNA"/>
</dbReference>
<protein>
    <submittedName>
        <fullName evidence="3">Uncharacterized protein</fullName>
    </submittedName>
</protein>
<name>A0A521CVA9_9FLAO</name>
<sequence length="262" mass="29602">MKRIATLLLFMTSFVALAQQQFFVGKDSDLLTGKSVTIKEGKSSYSGFYKDSDLTKILFKKGIGSDPEKLKGLIFEVKGSMKHPKSYMDEIVLVLENKDQGTIYYSYMSKYESTFLLDVVGGLTPPEGFLCSRLSPMKDKFSSKVITDTPTNFEYSITKIEENGANRIYLRLQLYGTTLNIGKTGLKILFSDGTVLEKPDVKINSKVDTAGYVYSCFINLSKGDIEILSNKTITDYSLYIYERKIKDNNAYELKDYLKCLSK</sequence>
<evidence type="ECO:0000313" key="2">
    <source>
        <dbReference type="EMBL" id="MRX66960.1"/>
    </source>
</evidence>
<reference evidence="3 4" key="1">
    <citation type="submission" date="2017-05" db="EMBL/GenBank/DDBJ databases">
        <authorList>
            <person name="Varghese N."/>
            <person name="Submissions S."/>
        </authorList>
    </citation>
    <scope>NUCLEOTIDE SEQUENCE [LARGE SCALE GENOMIC DNA]</scope>
    <source>
        <strain evidence="3 4">DSM 19382</strain>
    </source>
</reference>
<keyword evidence="5" id="KW-1185">Reference proteome</keyword>
<gene>
    <name evidence="2" type="ORF">GJU42_03175</name>
    <name evidence="3" type="ORF">SAMN06265349_102890</name>
</gene>
<accession>A0A521CVA9</accession>
<reference evidence="2 5" key="2">
    <citation type="submission" date="2019-11" db="EMBL/GenBank/DDBJ databases">
        <title>Flavobacterium resistens genome.</title>
        <authorList>
            <person name="Wilson V.M."/>
            <person name="Newman J.D."/>
        </authorList>
    </citation>
    <scope>NUCLEOTIDE SEQUENCE [LARGE SCALE GENOMIC DNA]</scope>
    <source>
        <strain evidence="2 5">DSM 19382</strain>
    </source>
</reference>
<dbReference type="RefSeq" id="WP_142450530.1">
    <property type="nucleotide sequence ID" value="NZ_FXTA01000002.1"/>
</dbReference>
<dbReference type="Proteomes" id="UP000468990">
    <property type="component" value="Unassembled WGS sequence"/>
</dbReference>
<proteinExistence type="predicted"/>
<dbReference type="EMBL" id="FXTA01000002">
    <property type="protein sequence ID" value="SMO62661.1"/>
    <property type="molecule type" value="Genomic_DNA"/>
</dbReference>
<dbReference type="OrthoDB" id="1339132at2"/>
<organism evidence="3 4">
    <name type="scientific">Flavobacterium resistens</name>
    <dbReference type="NCBI Taxonomy" id="443612"/>
    <lineage>
        <taxon>Bacteria</taxon>
        <taxon>Pseudomonadati</taxon>
        <taxon>Bacteroidota</taxon>
        <taxon>Flavobacteriia</taxon>
        <taxon>Flavobacteriales</taxon>
        <taxon>Flavobacteriaceae</taxon>
        <taxon>Flavobacterium</taxon>
    </lineage>
</organism>
<evidence type="ECO:0000313" key="4">
    <source>
        <dbReference type="Proteomes" id="UP000317289"/>
    </source>
</evidence>
<evidence type="ECO:0000313" key="5">
    <source>
        <dbReference type="Proteomes" id="UP000468990"/>
    </source>
</evidence>
<evidence type="ECO:0000256" key="1">
    <source>
        <dbReference type="SAM" id="SignalP"/>
    </source>
</evidence>